<accession>A0A2G5EP76</accession>
<gene>
    <name evidence="9" type="ORF">AQUCO_00600345v1</name>
</gene>
<proteinExistence type="inferred from homology"/>
<evidence type="ECO:0000256" key="2">
    <source>
        <dbReference type="ARBA" id="ARBA00009977"/>
    </source>
</evidence>
<name>A0A2G5EP76_AQUCA</name>
<dbReference type="Proteomes" id="UP000230069">
    <property type="component" value="Unassembled WGS sequence"/>
</dbReference>
<keyword evidence="3" id="KW-0813">Transport</keyword>
<keyword evidence="10" id="KW-1185">Reference proteome</keyword>
<dbReference type="InParanoid" id="A0A2G5EP76"/>
<dbReference type="AlphaFoldDB" id="A0A2G5EP76"/>
<evidence type="ECO:0000256" key="6">
    <source>
        <dbReference type="ARBA" id="ARBA00022989"/>
    </source>
</evidence>
<evidence type="ECO:0000313" key="9">
    <source>
        <dbReference type="EMBL" id="PIA57565.1"/>
    </source>
</evidence>
<dbReference type="PANTHER" id="PTHR33228:SF76">
    <property type="entry name" value="PROTEIN GLUTAMINE DUMPER 7"/>
    <property type="match status" value="1"/>
</dbReference>
<evidence type="ECO:0000256" key="4">
    <source>
        <dbReference type="ARBA" id="ARBA00022692"/>
    </source>
</evidence>
<keyword evidence="4 8" id="KW-0812">Transmembrane</keyword>
<evidence type="ECO:0000256" key="3">
    <source>
        <dbReference type="ARBA" id="ARBA00022448"/>
    </source>
</evidence>
<dbReference type="PANTHER" id="PTHR33228">
    <property type="entry name" value="PROTEIN GLUTAMINE DUMPER 4-RELATED"/>
    <property type="match status" value="1"/>
</dbReference>
<evidence type="ECO:0000256" key="5">
    <source>
        <dbReference type="ARBA" id="ARBA00022970"/>
    </source>
</evidence>
<reference evidence="9 10" key="1">
    <citation type="submission" date="2017-09" db="EMBL/GenBank/DDBJ databases">
        <title>WGS assembly of Aquilegia coerulea Goldsmith.</title>
        <authorList>
            <person name="Hodges S."/>
            <person name="Kramer E."/>
            <person name="Nordborg M."/>
            <person name="Tomkins J."/>
            <person name="Borevitz J."/>
            <person name="Derieg N."/>
            <person name="Yan J."/>
            <person name="Mihaltcheva S."/>
            <person name="Hayes R.D."/>
            <person name="Rokhsar D."/>
        </authorList>
    </citation>
    <scope>NUCLEOTIDE SEQUENCE [LARGE SCALE GENOMIC DNA]</scope>
    <source>
        <strain evidence="10">cv. Goldsmith</strain>
    </source>
</reference>
<dbReference type="OrthoDB" id="770444at2759"/>
<dbReference type="STRING" id="218851.A0A2G5EP76"/>
<evidence type="ECO:0000256" key="1">
    <source>
        <dbReference type="ARBA" id="ARBA00004167"/>
    </source>
</evidence>
<feature type="transmembrane region" description="Helical" evidence="8">
    <location>
        <begin position="28"/>
        <end position="49"/>
    </location>
</feature>
<dbReference type="GO" id="GO:0006865">
    <property type="term" value="P:amino acid transport"/>
    <property type="evidence" value="ECO:0007669"/>
    <property type="project" value="UniProtKB-KW"/>
</dbReference>
<organism evidence="9 10">
    <name type="scientific">Aquilegia coerulea</name>
    <name type="common">Rocky mountain columbine</name>
    <dbReference type="NCBI Taxonomy" id="218851"/>
    <lineage>
        <taxon>Eukaryota</taxon>
        <taxon>Viridiplantae</taxon>
        <taxon>Streptophyta</taxon>
        <taxon>Embryophyta</taxon>
        <taxon>Tracheophyta</taxon>
        <taxon>Spermatophyta</taxon>
        <taxon>Magnoliopsida</taxon>
        <taxon>Ranunculales</taxon>
        <taxon>Ranunculaceae</taxon>
        <taxon>Thalictroideae</taxon>
        <taxon>Aquilegia</taxon>
    </lineage>
</organism>
<keyword evidence="7 8" id="KW-0472">Membrane</keyword>
<sequence>MWVHPASSRNATGHDEHESWHWNSPIPYMYGGLAVVLGLIALSLIFLACCPSKFSEDDDDDVKNSSKQALSVVRLEPEIVVIMAGNDQPTHLANPVSSICNVQYGV</sequence>
<protein>
    <submittedName>
        <fullName evidence="9">Uncharacterized protein</fullName>
    </submittedName>
</protein>
<comment type="subcellular location">
    <subcellularLocation>
        <location evidence="1">Membrane</location>
        <topology evidence="1">Single-pass membrane protein</topology>
    </subcellularLocation>
</comment>
<evidence type="ECO:0000313" key="10">
    <source>
        <dbReference type="Proteomes" id="UP000230069"/>
    </source>
</evidence>
<dbReference type="InterPro" id="IPR040359">
    <property type="entry name" value="GDU"/>
</dbReference>
<evidence type="ECO:0000256" key="8">
    <source>
        <dbReference type="SAM" id="Phobius"/>
    </source>
</evidence>
<keyword evidence="5" id="KW-0029">Amino-acid transport</keyword>
<evidence type="ECO:0000256" key="7">
    <source>
        <dbReference type="ARBA" id="ARBA00023136"/>
    </source>
</evidence>
<keyword evidence="6 8" id="KW-1133">Transmembrane helix</keyword>
<dbReference type="GO" id="GO:0016020">
    <property type="term" value="C:membrane"/>
    <property type="evidence" value="ECO:0007669"/>
    <property type="project" value="UniProtKB-SubCell"/>
</dbReference>
<dbReference type="EMBL" id="KZ305023">
    <property type="protein sequence ID" value="PIA57565.1"/>
    <property type="molecule type" value="Genomic_DNA"/>
</dbReference>
<dbReference type="GO" id="GO:0080143">
    <property type="term" value="P:regulation of amino acid export"/>
    <property type="evidence" value="ECO:0007669"/>
    <property type="project" value="InterPro"/>
</dbReference>
<comment type="similarity">
    <text evidence="2">Belongs to the GLUTAMINE DUMPER 1 (TC 9.B.60) family.</text>
</comment>